<dbReference type="InterPro" id="IPR016185">
    <property type="entry name" value="PreATP-grasp_dom_sf"/>
</dbReference>
<evidence type="ECO:0000259" key="7">
    <source>
        <dbReference type="PROSITE" id="PS50979"/>
    </source>
</evidence>
<keyword evidence="1" id="KW-0436">Ligase</keyword>
<dbReference type="Gene3D" id="3.30.470.20">
    <property type="entry name" value="ATP-grasp fold, B domain"/>
    <property type="match status" value="1"/>
</dbReference>
<evidence type="ECO:0000259" key="6">
    <source>
        <dbReference type="PROSITE" id="PS50975"/>
    </source>
</evidence>
<dbReference type="SUPFAM" id="SSF52440">
    <property type="entry name" value="PreATP-grasp domain"/>
    <property type="match status" value="1"/>
</dbReference>
<dbReference type="InterPro" id="IPR005479">
    <property type="entry name" value="CPAse_ATP-bd"/>
</dbReference>
<dbReference type="SUPFAM" id="SSF51246">
    <property type="entry name" value="Rudiment single hybrid motif"/>
    <property type="match status" value="1"/>
</dbReference>
<evidence type="ECO:0000256" key="3">
    <source>
        <dbReference type="ARBA" id="ARBA00022840"/>
    </source>
</evidence>
<dbReference type="PROSITE" id="PS50979">
    <property type="entry name" value="BC"/>
    <property type="match status" value="1"/>
</dbReference>
<dbReference type="NCBIfam" id="NF006367">
    <property type="entry name" value="PRK08591.1"/>
    <property type="match status" value="1"/>
</dbReference>
<keyword evidence="4" id="KW-0092">Biotin</keyword>
<dbReference type="SUPFAM" id="SSF56059">
    <property type="entry name" value="Glutathione synthetase ATP-binding domain-like"/>
    <property type="match status" value="1"/>
</dbReference>
<dbReference type="InterPro" id="IPR011764">
    <property type="entry name" value="Biotin_carboxylation_dom"/>
</dbReference>
<dbReference type="Pfam" id="PF00289">
    <property type="entry name" value="Biotin_carb_N"/>
    <property type="match status" value="1"/>
</dbReference>
<name>A0A538UAT7_UNCEI</name>
<dbReference type="FunFam" id="3.40.50.20:FF:000010">
    <property type="entry name" value="Propionyl-CoA carboxylase subunit alpha"/>
    <property type="match status" value="1"/>
</dbReference>
<dbReference type="PANTHER" id="PTHR18866:SF33">
    <property type="entry name" value="METHYLCROTONOYL-COA CARBOXYLASE SUBUNIT ALPHA, MITOCHONDRIAL-RELATED"/>
    <property type="match status" value="1"/>
</dbReference>
<gene>
    <name evidence="8" type="ORF">E6K80_01205</name>
</gene>
<protein>
    <submittedName>
        <fullName evidence="8">Acetyl-CoA carboxylase biotin carboxylase subunit</fullName>
    </submittedName>
</protein>
<dbReference type="PROSITE" id="PS00866">
    <property type="entry name" value="CPSASE_1"/>
    <property type="match status" value="1"/>
</dbReference>
<dbReference type="InterPro" id="IPR005482">
    <property type="entry name" value="Biotin_COase_C"/>
</dbReference>
<evidence type="ECO:0000256" key="2">
    <source>
        <dbReference type="ARBA" id="ARBA00022741"/>
    </source>
</evidence>
<dbReference type="GO" id="GO:0046872">
    <property type="term" value="F:metal ion binding"/>
    <property type="evidence" value="ECO:0007669"/>
    <property type="project" value="InterPro"/>
</dbReference>
<dbReference type="InterPro" id="IPR011054">
    <property type="entry name" value="Rudment_hybrid_motif"/>
</dbReference>
<dbReference type="PANTHER" id="PTHR18866">
    <property type="entry name" value="CARBOXYLASE:PYRUVATE/ACETYL-COA/PROPIONYL-COA CARBOXYLASE"/>
    <property type="match status" value="1"/>
</dbReference>
<keyword evidence="3 5" id="KW-0067">ATP-binding</keyword>
<comment type="caution">
    <text evidence="8">The sequence shown here is derived from an EMBL/GenBank/DDBJ whole genome shotgun (WGS) entry which is preliminary data.</text>
</comment>
<dbReference type="Pfam" id="PF02786">
    <property type="entry name" value="CPSase_L_D2"/>
    <property type="match status" value="1"/>
</dbReference>
<dbReference type="PROSITE" id="PS50975">
    <property type="entry name" value="ATP_GRASP"/>
    <property type="match status" value="1"/>
</dbReference>
<dbReference type="EMBL" id="VBPA01000027">
    <property type="protein sequence ID" value="TMQ73022.1"/>
    <property type="molecule type" value="Genomic_DNA"/>
</dbReference>
<sequence length="500" mass="54678">MPIRRVLIANRGEIAVRVLRTLRERGLTSIAIYSEPDREALHVLLADEAYAVGPGPARESYLNLERVIETARRARADAVHPGYGFFAENAAFAAACEAAGLVFIGPEPDTIARLGDKLAARAAAVRAQVPVVPASEGALDDAADAARAASTLGYPLLLKAAAGGGGKGMRVVQAPAELAAAWALARGEAQAAFGDPRLYAETWIEQPRHVEAQILADGERVVFLGERECSIQRRHQKLFEETPSPALDETTRMALGDAACRIAREVGYRSAGTVEFILDRRGRFHFLEVNTRLQVEHPVTEMVTGIDLVAEQLRVAAGEPLSFGDHPPTPRGWSMEARLIAEDPAARFLPSVGRIERVRFPAGPGVRNDAGVYRGYSVPVHYDSLLAKLVVWGEDREHARRRMDRALRETVLDGVRHNVAFHRWLVSHPEFAAGRLSTGFLDQHFTPAALAPDPAAREIALLAAALHAREERSSIALPDGEARRASWRWADRRVRPGRTR</sequence>
<feature type="domain" description="Biotin carboxylation" evidence="7">
    <location>
        <begin position="2"/>
        <end position="446"/>
    </location>
</feature>
<evidence type="ECO:0000313" key="8">
    <source>
        <dbReference type="EMBL" id="TMQ73022.1"/>
    </source>
</evidence>
<organism evidence="8 9">
    <name type="scientific">Eiseniibacteriota bacterium</name>
    <dbReference type="NCBI Taxonomy" id="2212470"/>
    <lineage>
        <taxon>Bacteria</taxon>
        <taxon>Candidatus Eiseniibacteriota</taxon>
    </lineage>
</organism>
<dbReference type="Proteomes" id="UP000319836">
    <property type="component" value="Unassembled WGS sequence"/>
</dbReference>
<dbReference type="GO" id="GO:0016874">
    <property type="term" value="F:ligase activity"/>
    <property type="evidence" value="ECO:0007669"/>
    <property type="project" value="UniProtKB-KW"/>
</dbReference>
<dbReference type="PROSITE" id="PS00867">
    <property type="entry name" value="CPSASE_2"/>
    <property type="match status" value="1"/>
</dbReference>
<evidence type="ECO:0000256" key="5">
    <source>
        <dbReference type="PROSITE-ProRule" id="PRU00409"/>
    </source>
</evidence>
<dbReference type="InterPro" id="IPR005481">
    <property type="entry name" value="BC-like_N"/>
</dbReference>
<proteinExistence type="predicted"/>
<accession>A0A538UAT7</accession>
<reference evidence="8 9" key="1">
    <citation type="journal article" date="2019" name="Nat. Microbiol.">
        <title>Mediterranean grassland soil C-N compound turnover is dependent on rainfall and depth, and is mediated by genomically divergent microorganisms.</title>
        <authorList>
            <person name="Diamond S."/>
            <person name="Andeer P.F."/>
            <person name="Li Z."/>
            <person name="Crits-Christoph A."/>
            <person name="Burstein D."/>
            <person name="Anantharaman K."/>
            <person name="Lane K.R."/>
            <person name="Thomas B.C."/>
            <person name="Pan C."/>
            <person name="Northen T.R."/>
            <person name="Banfield J.F."/>
        </authorList>
    </citation>
    <scope>NUCLEOTIDE SEQUENCE [LARGE SCALE GENOMIC DNA]</scope>
    <source>
        <strain evidence="8">WS_10</strain>
    </source>
</reference>
<keyword evidence="2 5" id="KW-0547">Nucleotide-binding</keyword>
<dbReference type="AlphaFoldDB" id="A0A538UAT7"/>
<dbReference type="InterPro" id="IPR050856">
    <property type="entry name" value="Biotin_carboxylase_complex"/>
</dbReference>
<dbReference type="SMART" id="SM00878">
    <property type="entry name" value="Biotin_carb_C"/>
    <property type="match status" value="1"/>
</dbReference>
<evidence type="ECO:0000256" key="4">
    <source>
        <dbReference type="ARBA" id="ARBA00023267"/>
    </source>
</evidence>
<dbReference type="GO" id="GO:0005524">
    <property type="term" value="F:ATP binding"/>
    <property type="evidence" value="ECO:0007669"/>
    <property type="project" value="UniProtKB-UniRule"/>
</dbReference>
<dbReference type="Pfam" id="PF02785">
    <property type="entry name" value="Biotin_carb_C"/>
    <property type="match status" value="1"/>
</dbReference>
<dbReference type="InterPro" id="IPR011761">
    <property type="entry name" value="ATP-grasp"/>
</dbReference>
<feature type="domain" description="ATP-grasp" evidence="6">
    <location>
        <begin position="121"/>
        <end position="317"/>
    </location>
</feature>
<evidence type="ECO:0000256" key="1">
    <source>
        <dbReference type="ARBA" id="ARBA00022598"/>
    </source>
</evidence>
<evidence type="ECO:0000313" key="9">
    <source>
        <dbReference type="Proteomes" id="UP000319836"/>
    </source>
</evidence>